<name>A0AAV4M8Y7_9ARAC</name>
<sequence>MHDKLRETLENYMNCTITYAGEEKPCNMEYVMGSFFTKDDMPQYCYTLYSLWGNPNKKRERIPKGTTMKLHFNLNSTQRDNEITVGGYTAWYPKHNLPTSPSVQIAIHTPYFLPSPYVMGSGYQGGKAYELRVFMEETHLLPSPYQTNCTDYLKEWRERGGKGPVNQLGIVQECRVKKYSELWGCVPLKVDYPHIGEHLWNKHQNECSLSYETNKEEVDITLIHFVVSSGAQNEPL</sequence>
<protein>
    <submittedName>
        <fullName evidence="1">Uncharacterized protein</fullName>
    </submittedName>
</protein>
<reference evidence="1 2" key="1">
    <citation type="submission" date="2021-06" db="EMBL/GenBank/DDBJ databases">
        <title>Caerostris darwini draft genome.</title>
        <authorList>
            <person name="Kono N."/>
            <person name="Arakawa K."/>
        </authorList>
    </citation>
    <scope>NUCLEOTIDE SEQUENCE [LARGE SCALE GENOMIC DNA]</scope>
</reference>
<accession>A0AAV4M8Y7</accession>
<evidence type="ECO:0000313" key="1">
    <source>
        <dbReference type="EMBL" id="GIX68695.1"/>
    </source>
</evidence>
<dbReference type="AlphaFoldDB" id="A0AAV4M8Y7"/>
<organism evidence="1 2">
    <name type="scientific">Caerostris darwini</name>
    <dbReference type="NCBI Taxonomy" id="1538125"/>
    <lineage>
        <taxon>Eukaryota</taxon>
        <taxon>Metazoa</taxon>
        <taxon>Ecdysozoa</taxon>
        <taxon>Arthropoda</taxon>
        <taxon>Chelicerata</taxon>
        <taxon>Arachnida</taxon>
        <taxon>Araneae</taxon>
        <taxon>Araneomorphae</taxon>
        <taxon>Entelegynae</taxon>
        <taxon>Araneoidea</taxon>
        <taxon>Araneidae</taxon>
        <taxon>Caerostris</taxon>
    </lineage>
</organism>
<proteinExistence type="predicted"/>
<dbReference type="EMBL" id="BPLQ01000191">
    <property type="protein sequence ID" value="GIX68695.1"/>
    <property type="molecule type" value="Genomic_DNA"/>
</dbReference>
<comment type="caution">
    <text evidence="1">The sequence shown here is derived from an EMBL/GenBank/DDBJ whole genome shotgun (WGS) entry which is preliminary data.</text>
</comment>
<gene>
    <name evidence="1" type="primary">AVEN_169556_1</name>
    <name evidence="1" type="ORF">CDAR_47902</name>
</gene>
<keyword evidence="2" id="KW-1185">Reference proteome</keyword>
<evidence type="ECO:0000313" key="2">
    <source>
        <dbReference type="Proteomes" id="UP001054837"/>
    </source>
</evidence>
<dbReference type="Proteomes" id="UP001054837">
    <property type="component" value="Unassembled WGS sequence"/>
</dbReference>